<dbReference type="InterPro" id="IPR057713">
    <property type="entry name" value="DUF7953"/>
</dbReference>
<dbReference type="RefSeq" id="XP_039129562.1">
    <property type="nucleotide sequence ID" value="XM_039273628.1"/>
</dbReference>
<dbReference type="PANTHER" id="PTHR33780">
    <property type="entry name" value="EXPRESSED PROTEIN"/>
    <property type="match status" value="1"/>
</dbReference>
<keyword evidence="1" id="KW-1133">Transmembrane helix</keyword>
<evidence type="ECO:0000313" key="5">
    <source>
        <dbReference type="RefSeq" id="XP_039129561.1"/>
    </source>
</evidence>
<keyword evidence="1" id="KW-0812">Transmembrane</keyword>
<organism evidence="4 5">
    <name type="scientific">Dioscorea cayennensis subsp. rotundata</name>
    <name type="common">White Guinea yam</name>
    <name type="synonym">Dioscorea rotundata</name>
    <dbReference type="NCBI Taxonomy" id="55577"/>
    <lineage>
        <taxon>Eukaryota</taxon>
        <taxon>Viridiplantae</taxon>
        <taxon>Streptophyta</taxon>
        <taxon>Embryophyta</taxon>
        <taxon>Tracheophyta</taxon>
        <taxon>Spermatophyta</taxon>
        <taxon>Magnoliopsida</taxon>
        <taxon>Liliopsida</taxon>
        <taxon>Dioscoreales</taxon>
        <taxon>Dioscoreaceae</taxon>
        <taxon>Dioscorea</taxon>
    </lineage>
</organism>
<keyword evidence="1" id="KW-0472">Membrane</keyword>
<evidence type="ECO:0000256" key="2">
    <source>
        <dbReference type="SAM" id="SignalP"/>
    </source>
</evidence>
<proteinExistence type="predicted"/>
<keyword evidence="2" id="KW-0732">Signal</keyword>
<dbReference type="AlphaFoldDB" id="A0AB40BQI2"/>
<dbReference type="RefSeq" id="XP_039129561.1">
    <property type="nucleotide sequence ID" value="XM_039273627.1"/>
</dbReference>
<sequence length="215" mass="24696">MKRPRLLLLFLYHLSGLIPGILSSRVVTLGSIEIFDTHEWFGSKPNVYFQCRGENRTFLPDVKQSHLQYTFKGEESWQPLTELNEKKCKRCGLFEMDSFKPDDVFDEWELCPGDFVDGKYVQFKDREVNATLICLECSDSNGTQSSSSNGASITRKSSVALVVVICLLTSIIMIAVTTVIYKYWQKRKREQDQARFLKLFEEGDDIEDELGLDPV</sequence>
<protein>
    <submittedName>
        <fullName evidence="5 6">Uncharacterized protein LOC120265673</fullName>
    </submittedName>
</protein>
<gene>
    <name evidence="5 6" type="primary">LOC120265673</name>
</gene>
<dbReference type="Proteomes" id="UP001515500">
    <property type="component" value="Chromosome 7"/>
</dbReference>
<feature type="domain" description="DUF7953" evidence="3">
    <location>
        <begin position="25"/>
        <end position="134"/>
    </location>
</feature>
<feature type="transmembrane region" description="Helical" evidence="1">
    <location>
        <begin position="159"/>
        <end position="181"/>
    </location>
</feature>
<evidence type="ECO:0000313" key="6">
    <source>
        <dbReference type="RefSeq" id="XP_039129562.1"/>
    </source>
</evidence>
<dbReference type="PANTHER" id="PTHR33780:SF3">
    <property type="entry name" value="EXPRESSED PROTEIN"/>
    <property type="match status" value="1"/>
</dbReference>
<dbReference type="GeneID" id="120265673"/>
<keyword evidence="4" id="KW-1185">Reference proteome</keyword>
<feature type="chain" id="PRO_5044720529" evidence="2">
    <location>
        <begin position="24"/>
        <end position="215"/>
    </location>
</feature>
<evidence type="ECO:0000256" key="1">
    <source>
        <dbReference type="SAM" id="Phobius"/>
    </source>
</evidence>
<reference evidence="5 6" key="1">
    <citation type="submission" date="2025-04" db="UniProtKB">
        <authorList>
            <consortium name="RefSeq"/>
        </authorList>
    </citation>
    <scope>IDENTIFICATION</scope>
</reference>
<name>A0AB40BQI2_DIOCR</name>
<accession>A0AB40BQI2</accession>
<feature type="signal peptide" evidence="2">
    <location>
        <begin position="1"/>
        <end position="23"/>
    </location>
</feature>
<dbReference type="Pfam" id="PF25829">
    <property type="entry name" value="DUF7953"/>
    <property type="match status" value="1"/>
</dbReference>
<evidence type="ECO:0000313" key="4">
    <source>
        <dbReference type="Proteomes" id="UP001515500"/>
    </source>
</evidence>
<evidence type="ECO:0000259" key="3">
    <source>
        <dbReference type="Pfam" id="PF25829"/>
    </source>
</evidence>